<sequence>MAIQLDHLIVPSHSPVDSAQSLAHVLGVPWETGKGHFTPVYVNETLTLDFAERDSFASHHYCFHVSDDEFDGIFDRVRHADIVYRSTPMGSDDMQLNTRMGGRNFYWTDSDGHIWEVLTVSYARQAAGAAT</sequence>
<proteinExistence type="predicted"/>
<dbReference type="PROSITE" id="PS51819">
    <property type="entry name" value="VOC"/>
    <property type="match status" value="1"/>
</dbReference>
<dbReference type="CDD" id="cd08351">
    <property type="entry name" value="ChaP_like"/>
    <property type="match status" value="1"/>
</dbReference>
<dbReference type="InterPro" id="IPR029068">
    <property type="entry name" value="Glyas_Bleomycin-R_OHBP_Dase"/>
</dbReference>
<dbReference type="AlphaFoldDB" id="W4LJX5"/>
<keyword evidence="3" id="KW-1185">Reference proteome</keyword>
<evidence type="ECO:0000259" key="1">
    <source>
        <dbReference type="PROSITE" id="PS51819"/>
    </source>
</evidence>
<dbReference type="EMBL" id="AZHW01000575">
    <property type="protein sequence ID" value="ETW98219.1"/>
    <property type="molecule type" value="Genomic_DNA"/>
</dbReference>
<dbReference type="Proteomes" id="UP000019141">
    <property type="component" value="Unassembled WGS sequence"/>
</dbReference>
<gene>
    <name evidence="2" type="ORF">ETSY1_19680</name>
</gene>
<name>W4LJX5_ENTF1</name>
<dbReference type="Gene3D" id="3.10.180.10">
    <property type="entry name" value="2,3-Dihydroxybiphenyl 1,2-Dioxygenase, domain 1"/>
    <property type="match status" value="1"/>
</dbReference>
<comment type="caution">
    <text evidence="2">The sequence shown here is derived from an EMBL/GenBank/DDBJ whole genome shotgun (WGS) entry which is preliminary data.</text>
</comment>
<evidence type="ECO:0000313" key="3">
    <source>
        <dbReference type="Proteomes" id="UP000019141"/>
    </source>
</evidence>
<organism evidence="2 3">
    <name type="scientific">Entotheonella factor</name>
    <dbReference type="NCBI Taxonomy" id="1429438"/>
    <lineage>
        <taxon>Bacteria</taxon>
        <taxon>Pseudomonadati</taxon>
        <taxon>Nitrospinota/Tectimicrobiota group</taxon>
        <taxon>Candidatus Tectimicrobiota</taxon>
        <taxon>Candidatus Entotheonellia</taxon>
        <taxon>Candidatus Entotheonellales</taxon>
        <taxon>Candidatus Entotheonellaceae</taxon>
        <taxon>Candidatus Entotheonella</taxon>
    </lineage>
</organism>
<accession>W4LJX5</accession>
<evidence type="ECO:0000313" key="2">
    <source>
        <dbReference type="EMBL" id="ETW98219.1"/>
    </source>
</evidence>
<dbReference type="HOGENOM" id="CLU_142293_0_0_7"/>
<reference evidence="2 3" key="1">
    <citation type="journal article" date="2014" name="Nature">
        <title>An environmental bacterial taxon with a large and distinct metabolic repertoire.</title>
        <authorList>
            <person name="Wilson M.C."/>
            <person name="Mori T."/>
            <person name="Ruckert C."/>
            <person name="Uria A.R."/>
            <person name="Helf M.J."/>
            <person name="Takada K."/>
            <person name="Gernert C."/>
            <person name="Steffens U.A."/>
            <person name="Heycke N."/>
            <person name="Schmitt S."/>
            <person name="Rinke C."/>
            <person name="Helfrich E.J."/>
            <person name="Brachmann A.O."/>
            <person name="Gurgui C."/>
            <person name="Wakimoto T."/>
            <person name="Kracht M."/>
            <person name="Crusemann M."/>
            <person name="Hentschel U."/>
            <person name="Abe I."/>
            <person name="Matsunaga S."/>
            <person name="Kalinowski J."/>
            <person name="Takeyama H."/>
            <person name="Piel J."/>
        </authorList>
    </citation>
    <scope>NUCLEOTIDE SEQUENCE [LARGE SCALE GENOMIC DNA]</scope>
    <source>
        <strain evidence="3">TSY1</strain>
    </source>
</reference>
<dbReference type="SUPFAM" id="SSF54593">
    <property type="entry name" value="Glyoxalase/Bleomycin resistance protein/Dihydroxybiphenyl dioxygenase"/>
    <property type="match status" value="1"/>
</dbReference>
<dbReference type="InterPro" id="IPR037523">
    <property type="entry name" value="VOC_core"/>
</dbReference>
<protein>
    <recommendedName>
        <fullName evidence="1">VOC domain-containing protein</fullName>
    </recommendedName>
</protein>
<feature type="domain" description="VOC" evidence="1">
    <location>
        <begin position="4"/>
        <end position="120"/>
    </location>
</feature>